<dbReference type="Pfam" id="PF04337">
    <property type="entry name" value="DUF480"/>
    <property type="match status" value="1"/>
</dbReference>
<dbReference type="PANTHER" id="PTHR38768">
    <property type="entry name" value="UPF0502 PROTEIN YCEH"/>
    <property type="match status" value="1"/>
</dbReference>
<dbReference type="KEGG" id="tsph:KIH39_19250"/>
<evidence type="ECO:0000313" key="3">
    <source>
        <dbReference type="Proteomes" id="UP000676194"/>
    </source>
</evidence>
<dbReference type="Proteomes" id="UP000676194">
    <property type="component" value="Chromosome"/>
</dbReference>
<dbReference type="SUPFAM" id="SSF46785">
    <property type="entry name" value="Winged helix' DNA-binding domain"/>
    <property type="match status" value="2"/>
</dbReference>
<dbReference type="PANTHER" id="PTHR38768:SF1">
    <property type="entry name" value="UPF0502 PROTEIN YCEH"/>
    <property type="match status" value="1"/>
</dbReference>
<feature type="coiled-coil region" evidence="1">
    <location>
        <begin position="196"/>
        <end position="230"/>
    </location>
</feature>
<organism evidence="2 3">
    <name type="scientific">Telmatocola sphagniphila</name>
    <dbReference type="NCBI Taxonomy" id="1123043"/>
    <lineage>
        <taxon>Bacteria</taxon>
        <taxon>Pseudomonadati</taxon>
        <taxon>Planctomycetota</taxon>
        <taxon>Planctomycetia</taxon>
        <taxon>Gemmatales</taxon>
        <taxon>Gemmataceae</taxon>
    </lineage>
</organism>
<gene>
    <name evidence="2" type="ORF">KIH39_19250</name>
</gene>
<evidence type="ECO:0000256" key="1">
    <source>
        <dbReference type="SAM" id="Coils"/>
    </source>
</evidence>
<dbReference type="InterPro" id="IPR007432">
    <property type="entry name" value="DUF480"/>
</dbReference>
<reference evidence="2" key="1">
    <citation type="submission" date="2021-05" db="EMBL/GenBank/DDBJ databases">
        <title>Complete genome sequence of the cellulolytic planctomycete Telmatocola sphagniphila SP2T and characterization of the first cellulase from planctomycetes.</title>
        <authorList>
            <person name="Rakitin A.L."/>
            <person name="Beletsky A.V."/>
            <person name="Naumoff D.G."/>
            <person name="Kulichevskaya I.S."/>
            <person name="Mardanov A.V."/>
            <person name="Ravin N.V."/>
            <person name="Dedysh S.N."/>
        </authorList>
    </citation>
    <scope>NUCLEOTIDE SEQUENCE</scope>
    <source>
        <strain evidence="2">SP2T</strain>
    </source>
</reference>
<dbReference type="InterPro" id="IPR036388">
    <property type="entry name" value="WH-like_DNA-bd_sf"/>
</dbReference>
<dbReference type="InterPro" id="IPR036390">
    <property type="entry name" value="WH_DNA-bd_sf"/>
</dbReference>
<name>A0A8E6EX80_9BACT</name>
<keyword evidence="1" id="KW-0175">Coiled coil</keyword>
<accession>A0A8E6EX80</accession>
<dbReference type="AlphaFoldDB" id="A0A8E6EX80"/>
<dbReference type="RefSeq" id="WP_213494853.1">
    <property type="nucleotide sequence ID" value="NZ_CP074694.1"/>
</dbReference>
<proteinExistence type="predicted"/>
<protein>
    <submittedName>
        <fullName evidence="2">DUF480 domain-containing protein</fullName>
    </submittedName>
</protein>
<keyword evidence="3" id="KW-1185">Reference proteome</keyword>
<sequence>MTTPETAWPVLSLLERRVLGVLVEKAKTTPDVYPMSLNSLVNGCNQKSNRDPVMNLQEDQIEETLEVLCRQGLTMRVIGGRVDRWRQQLYEAWTVTKLELAILAELLLRGPQTEAELRRNSDRMEPFPDMETFKTVLKPLLDRKLVIYLGPENRRGTLLTHGFHDPRELEKLADHGSSSARNEDFSATEKVSLPPRHEMEASLVELKADIVSLKEQMEVLKQQLAALKQSLGG</sequence>
<dbReference type="Gene3D" id="1.10.10.10">
    <property type="entry name" value="Winged helix-like DNA-binding domain superfamily/Winged helix DNA-binding domain"/>
    <property type="match status" value="2"/>
</dbReference>
<evidence type="ECO:0000313" key="2">
    <source>
        <dbReference type="EMBL" id="QVL30971.1"/>
    </source>
</evidence>
<dbReference type="EMBL" id="CP074694">
    <property type="protein sequence ID" value="QVL30971.1"/>
    <property type="molecule type" value="Genomic_DNA"/>
</dbReference>